<accession>A0A9D1H0B5</accession>
<dbReference type="AlphaFoldDB" id="A0A9D1H0B5"/>
<sequence length="255" mass="27731">ALEAGKHVLCEARMARDVAEARVMTRAAHARPDLVCQIVPSPFTLTRDATVLRLLSDGAIGELVQVEVAARSGWVDPAAERTWRQSREISGVNVMALGIWYEALMRWVGEATRVSALARTVVPRRPDQEGILRTVDVPDHLDVIAELAGGAHLRMVLSQAIAGAEPDGVRLYGTAGTLQLTGDGLSLSRPGAEAEDVPVPEDAAGWRVEEEFVGAIRGTEPVRHTTVDDALRYMLFTEAVHRSVHEHRQVSLSEL</sequence>
<dbReference type="InterPro" id="IPR050463">
    <property type="entry name" value="Gfo/Idh/MocA_oxidrdct_glycsds"/>
</dbReference>
<dbReference type="Proteomes" id="UP000886842">
    <property type="component" value="Unassembled WGS sequence"/>
</dbReference>
<reference evidence="3" key="2">
    <citation type="journal article" date="2021" name="PeerJ">
        <title>Extensive microbial diversity within the chicken gut microbiome revealed by metagenomics and culture.</title>
        <authorList>
            <person name="Gilroy R."/>
            <person name="Ravi A."/>
            <person name="Getino M."/>
            <person name="Pursley I."/>
            <person name="Horton D.L."/>
            <person name="Alikhan N.F."/>
            <person name="Baker D."/>
            <person name="Gharbi K."/>
            <person name="Hall N."/>
            <person name="Watson M."/>
            <person name="Adriaenssens E.M."/>
            <person name="Foster-Nyarko E."/>
            <person name="Jarju S."/>
            <person name="Secka A."/>
            <person name="Antonio M."/>
            <person name="Oren A."/>
            <person name="Chaudhuri R.R."/>
            <person name="La Ragione R."/>
            <person name="Hildebrand F."/>
            <person name="Pallen M.J."/>
        </authorList>
    </citation>
    <scope>NUCLEOTIDE SEQUENCE</scope>
    <source>
        <strain evidence="3">ChiGjej1B1-24693</strain>
    </source>
</reference>
<reference evidence="3" key="1">
    <citation type="submission" date="2020-10" db="EMBL/GenBank/DDBJ databases">
        <authorList>
            <person name="Gilroy R."/>
        </authorList>
    </citation>
    <scope>NUCLEOTIDE SEQUENCE</scope>
    <source>
        <strain evidence="3">ChiGjej1B1-24693</strain>
    </source>
</reference>
<evidence type="ECO:0000259" key="2">
    <source>
        <dbReference type="Pfam" id="PF22725"/>
    </source>
</evidence>
<dbReference type="InterPro" id="IPR036291">
    <property type="entry name" value="NAD(P)-bd_dom_sf"/>
</dbReference>
<gene>
    <name evidence="3" type="ORF">IAA98_11795</name>
</gene>
<dbReference type="SUPFAM" id="SSF55347">
    <property type="entry name" value="Glyceraldehyde-3-phosphate dehydrogenase-like, C-terminal domain"/>
    <property type="match status" value="1"/>
</dbReference>
<evidence type="ECO:0000313" key="3">
    <source>
        <dbReference type="EMBL" id="HIT76258.1"/>
    </source>
</evidence>
<feature type="non-terminal residue" evidence="3">
    <location>
        <position position="1"/>
    </location>
</feature>
<dbReference type="EMBL" id="DVLP01000345">
    <property type="protein sequence ID" value="HIT76258.1"/>
    <property type="molecule type" value="Genomic_DNA"/>
</dbReference>
<dbReference type="PANTHER" id="PTHR43818:SF11">
    <property type="entry name" value="BCDNA.GH03377"/>
    <property type="match status" value="1"/>
</dbReference>
<feature type="domain" description="GFO/IDH/MocA-like oxidoreductase" evidence="2">
    <location>
        <begin position="50"/>
        <end position="178"/>
    </location>
</feature>
<name>A0A9D1H0B5_9ACTN</name>
<evidence type="ECO:0000256" key="1">
    <source>
        <dbReference type="ARBA" id="ARBA00023002"/>
    </source>
</evidence>
<dbReference type="Gene3D" id="3.30.360.10">
    <property type="entry name" value="Dihydrodipicolinate Reductase, domain 2"/>
    <property type="match status" value="1"/>
</dbReference>
<keyword evidence="1" id="KW-0560">Oxidoreductase</keyword>
<proteinExistence type="predicted"/>
<organism evidence="3 4">
    <name type="scientific">Candidatus Avipropionibacterium avicola</name>
    <dbReference type="NCBI Taxonomy" id="2840701"/>
    <lineage>
        <taxon>Bacteria</taxon>
        <taxon>Bacillati</taxon>
        <taxon>Actinomycetota</taxon>
        <taxon>Actinomycetes</taxon>
        <taxon>Propionibacteriales</taxon>
        <taxon>Propionibacteriaceae</taxon>
        <taxon>Propionibacteriaceae incertae sedis</taxon>
        <taxon>Candidatus Avipropionibacterium</taxon>
    </lineage>
</organism>
<dbReference type="GO" id="GO:0016491">
    <property type="term" value="F:oxidoreductase activity"/>
    <property type="evidence" value="ECO:0007669"/>
    <property type="project" value="UniProtKB-KW"/>
</dbReference>
<dbReference type="InterPro" id="IPR055170">
    <property type="entry name" value="GFO_IDH_MocA-like_dom"/>
</dbReference>
<dbReference type="Pfam" id="PF22725">
    <property type="entry name" value="GFO_IDH_MocA_C3"/>
    <property type="match status" value="1"/>
</dbReference>
<dbReference type="Gene3D" id="3.40.50.720">
    <property type="entry name" value="NAD(P)-binding Rossmann-like Domain"/>
    <property type="match status" value="1"/>
</dbReference>
<comment type="caution">
    <text evidence="3">The sequence shown here is derived from an EMBL/GenBank/DDBJ whole genome shotgun (WGS) entry which is preliminary data.</text>
</comment>
<protein>
    <submittedName>
        <fullName evidence="3">Gfo/Idh/MocA family oxidoreductase</fullName>
    </submittedName>
</protein>
<dbReference type="PANTHER" id="PTHR43818">
    <property type="entry name" value="BCDNA.GH03377"/>
    <property type="match status" value="1"/>
</dbReference>
<dbReference type="SUPFAM" id="SSF51735">
    <property type="entry name" value="NAD(P)-binding Rossmann-fold domains"/>
    <property type="match status" value="1"/>
</dbReference>
<evidence type="ECO:0000313" key="4">
    <source>
        <dbReference type="Proteomes" id="UP000886842"/>
    </source>
</evidence>